<dbReference type="Proteomes" id="UP001498398">
    <property type="component" value="Unassembled WGS sequence"/>
</dbReference>
<feature type="region of interest" description="Disordered" evidence="1">
    <location>
        <begin position="62"/>
        <end position="92"/>
    </location>
</feature>
<feature type="compositionally biased region" description="Basic and acidic residues" evidence="1">
    <location>
        <begin position="128"/>
        <end position="139"/>
    </location>
</feature>
<keyword evidence="3" id="KW-1185">Reference proteome</keyword>
<evidence type="ECO:0000313" key="3">
    <source>
        <dbReference type="Proteomes" id="UP001498398"/>
    </source>
</evidence>
<accession>A0ABR1JGK5</accession>
<feature type="region of interest" description="Disordered" evidence="1">
    <location>
        <begin position="1"/>
        <end position="22"/>
    </location>
</feature>
<proteinExistence type="predicted"/>
<gene>
    <name evidence="2" type="ORF">VKT23_010262</name>
</gene>
<dbReference type="Gene3D" id="3.60.130.30">
    <property type="match status" value="1"/>
</dbReference>
<feature type="region of interest" description="Disordered" evidence="1">
    <location>
        <begin position="120"/>
        <end position="155"/>
    </location>
</feature>
<comment type="caution">
    <text evidence="2">The sequence shown here is derived from an EMBL/GenBank/DDBJ whole genome shotgun (WGS) entry which is preliminary data.</text>
</comment>
<evidence type="ECO:0000313" key="2">
    <source>
        <dbReference type="EMBL" id="KAK7457915.1"/>
    </source>
</evidence>
<name>A0ABR1JGK5_9AGAR</name>
<sequence length="494" mass="56103">MPLRALEQQKVQTSTPPRALGQPTVIQSFSRSTRSGREFAGLPRAQQQHLSFDTFAHIQHAQVSQAEDDDVDDENHQGLCSYPPKPSSQPKKNRFRFIPIAKLAGFWRKLTVNRYRSHPYTPDFSKSAAERKKEKNRLRDRAHRATKRLQEQNELQTTLKGYQRRKVQGTNDSAVTTTYIEPCGAWTGPAPRESSGTGTGRLFTLREIRAYPGMQVLAWNPRESHLLRDNEGRPLVLLGGWRTESWMNDIVIPLQYLLQTSGASLNIPSLRHRRGEYPTVRFGISFGGGQQRPANLALSSLEAQVLGQLRQEPAMIEVARYCDYLMRCYFPKVYTLYRNVLDALKEENADLDINFEECCFAAAAINFRKACTFRHRDFLNLLFGLCAVFSLGDFDYKKGGHLILWDLGLIVEFPPGCVILIPSAMIEHSNTALRMKDVRHSITFFSASGLFRWVHNGGMSDKDFVASAPPDVLKEWYKHRSELWKTGLALLGGV</sequence>
<reference evidence="2 3" key="1">
    <citation type="submission" date="2024-01" db="EMBL/GenBank/DDBJ databases">
        <title>A draft genome for the cacao thread blight pathogen Marasmiellus scandens.</title>
        <authorList>
            <person name="Baruah I.K."/>
            <person name="Leung J."/>
            <person name="Bukari Y."/>
            <person name="Amoako-Attah I."/>
            <person name="Meinhardt L.W."/>
            <person name="Bailey B.A."/>
            <person name="Cohen S.P."/>
        </authorList>
    </citation>
    <scope>NUCLEOTIDE SEQUENCE [LARGE SCALE GENOMIC DNA]</scope>
    <source>
        <strain evidence="2 3">GH-19</strain>
    </source>
</reference>
<organism evidence="2 3">
    <name type="scientific">Marasmiellus scandens</name>
    <dbReference type="NCBI Taxonomy" id="2682957"/>
    <lineage>
        <taxon>Eukaryota</taxon>
        <taxon>Fungi</taxon>
        <taxon>Dikarya</taxon>
        <taxon>Basidiomycota</taxon>
        <taxon>Agaricomycotina</taxon>
        <taxon>Agaricomycetes</taxon>
        <taxon>Agaricomycetidae</taxon>
        <taxon>Agaricales</taxon>
        <taxon>Marasmiineae</taxon>
        <taxon>Omphalotaceae</taxon>
        <taxon>Marasmiellus</taxon>
    </lineage>
</organism>
<dbReference type="EMBL" id="JBANRG010000019">
    <property type="protein sequence ID" value="KAK7457915.1"/>
    <property type="molecule type" value="Genomic_DNA"/>
</dbReference>
<protein>
    <submittedName>
        <fullName evidence="2">Uncharacterized protein</fullName>
    </submittedName>
</protein>
<evidence type="ECO:0000256" key="1">
    <source>
        <dbReference type="SAM" id="MobiDB-lite"/>
    </source>
</evidence>